<organism evidence="2 3">
    <name type="scientific">Desulfosarcina ovata subsp. sediminis</name>
    <dbReference type="NCBI Taxonomy" id="885957"/>
    <lineage>
        <taxon>Bacteria</taxon>
        <taxon>Pseudomonadati</taxon>
        <taxon>Thermodesulfobacteriota</taxon>
        <taxon>Desulfobacteria</taxon>
        <taxon>Desulfobacterales</taxon>
        <taxon>Desulfosarcinaceae</taxon>
        <taxon>Desulfosarcina</taxon>
    </lineage>
</organism>
<keyword evidence="1" id="KW-0812">Transmembrane</keyword>
<feature type="transmembrane region" description="Helical" evidence="1">
    <location>
        <begin position="12"/>
        <end position="32"/>
    </location>
</feature>
<sequence>MKRRIRLSIPRVFHSCGLLRNIAFIVFCIVLLSSNSEAYRFNTGNRDLQIRWDNTVKYSCSLRLEKQSDELINSINQDDGDRAFSRGLISNRFDLLSEMDIVYKQVGMRISGAAWYDTVYHDENDNTSPSTSNSFDSRYNEFTDDTEELHGGDAEILDAFVFGRKGFGETEISIRAGQFAMQWGESLFFGNNGIAGGMAPIDVVKALSVPNTQFKELLRPVPQVSAQIQFGTALTMGLYYQLKWDNTRLPAVDSYFGNIDTIGDGGERLIVGDPLSPTGGPAAFFRRSDMEADDSGQGGIQVRFPIGAYDFGLYALRYL</sequence>
<dbReference type="EMBL" id="AP021876">
    <property type="protein sequence ID" value="BBO81161.1"/>
    <property type="molecule type" value="Genomic_DNA"/>
</dbReference>
<accession>A0A5K7ZJU9</accession>
<proteinExistence type="predicted"/>
<dbReference type="Proteomes" id="UP000425960">
    <property type="component" value="Chromosome"/>
</dbReference>
<gene>
    <name evidence="2" type="ORF">DSCO28_17270</name>
</gene>
<keyword evidence="1" id="KW-1133">Transmembrane helix</keyword>
<evidence type="ECO:0000313" key="2">
    <source>
        <dbReference type="EMBL" id="BBO81161.1"/>
    </source>
</evidence>
<evidence type="ECO:0000313" key="3">
    <source>
        <dbReference type="Proteomes" id="UP000425960"/>
    </source>
</evidence>
<keyword evidence="1" id="KW-0472">Membrane</keyword>
<evidence type="ECO:0000256" key="1">
    <source>
        <dbReference type="SAM" id="Phobius"/>
    </source>
</evidence>
<dbReference type="KEGG" id="dov:DSCO28_17270"/>
<dbReference type="Pfam" id="PF06980">
    <property type="entry name" value="DUF1302"/>
    <property type="match status" value="1"/>
</dbReference>
<protein>
    <recommendedName>
        <fullName evidence="4">DUF1302 domain-containing protein</fullName>
    </recommendedName>
</protein>
<name>A0A5K7ZJU9_9BACT</name>
<dbReference type="InterPro" id="IPR010727">
    <property type="entry name" value="DUF1302"/>
</dbReference>
<dbReference type="RefSeq" id="WP_155321940.1">
    <property type="nucleotide sequence ID" value="NZ_AP021876.1"/>
</dbReference>
<reference evidence="2 3" key="1">
    <citation type="submission" date="2019-11" db="EMBL/GenBank/DDBJ databases">
        <title>Comparative genomics of hydrocarbon-degrading Desulfosarcina strains.</title>
        <authorList>
            <person name="Watanabe M."/>
            <person name="Kojima H."/>
            <person name="Fukui M."/>
        </authorList>
    </citation>
    <scope>NUCLEOTIDE SEQUENCE [LARGE SCALE GENOMIC DNA]</scope>
    <source>
        <strain evidence="2 3">28bB2T</strain>
    </source>
</reference>
<dbReference type="AlphaFoldDB" id="A0A5K7ZJU9"/>
<evidence type="ECO:0008006" key="4">
    <source>
        <dbReference type="Google" id="ProtNLM"/>
    </source>
</evidence>